<name>A0A2T3B9Z2_AMORE</name>
<sequence length="126" mass="13954">MDGYMACITVELWRCTHIPASPPSILPRLSFQSLDFVLRGTWVTGLAESLIAWYSVTSFGAGCWTLMVSLGWERHLSYGYAHTLLVLLRTGHCCDNEFMVFLRSGCGLFGPGPLSLLDRHTVSVSP</sequence>
<feature type="transmembrane region" description="Helical" evidence="1">
    <location>
        <begin position="51"/>
        <end position="72"/>
    </location>
</feature>
<dbReference type="GeneID" id="36574347"/>
<dbReference type="EMBL" id="KZ679007">
    <property type="protein sequence ID" value="PSS25145.1"/>
    <property type="molecule type" value="Genomic_DNA"/>
</dbReference>
<accession>A0A2T3B9Z2</accession>
<reference evidence="2 3" key="1">
    <citation type="journal article" date="2018" name="New Phytol.">
        <title>Comparative genomics and transcriptomics depict ericoid mycorrhizal fungi as versatile saprotrophs and plant mutualists.</title>
        <authorList>
            <person name="Martino E."/>
            <person name="Morin E."/>
            <person name="Grelet G.A."/>
            <person name="Kuo A."/>
            <person name="Kohler A."/>
            <person name="Daghino S."/>
            <person name="Barry K.W."/>
            <person name="Cichocki N."/>
            <person name="Clum A."/>
            <person name="Dockter R.B."/>
            <person name="Hainaut M."/>
            <person name="Kuo R.C."/>
            <person name="LaButti K."/>
            <person name="Lindahl B.D."/>
            <person name="Lindquist E.A."/>
            <person name="Lipzen A."/>
            <person name="Khouja H.R."/>
            <person name="Magnuson J."/>
            <person name="Murat C."/>
            <person name="Ohm R.A."/>
            <person name="Singer S.W."/>
            <person name="Spatafora J.W."/>
            <person name="Wang M."/>
            <person name="Veneault-Fourrey C."/>
            <person name="Henrissat B."/>
            <person name="Grigoriev I.V."/>
            <person name="Martin F.M."/>
            <person name="Perotto S."/>
        </authorList>
    </citation>
    <scope>NUCLEOTIDE SEQUENCE [LARGE SCALE GENOMIC DNA]</scope>
    <source>
        <strain evidence="2 3">ATCC 22711</strain>
    </source>
</reference>
<keyword evidence="1" id="KW-0472">Membrane</keyword>
<dbReference type="AlphaFoldDB" id="A0A2T3B9Z2"/>
<keyword evidence="1" id="KW-0812">Transmembrane</keyword>
<dbReference type="Proteomes" id="UP000241818">
    <property type="component" value="Unassembled WGS sequence"/>
</dbReference>
<organism evidence="2 3">
    <name type="scientific">Amorphotheca resinae ATCC 22711</name>
    <dbReference type="NCBI Taxonomy" id="857342"/>
    <lineage>
        <taxon>Eukaryota</taxon>
        <taxon>Fungi</taxon>
        <taxon>Dikarya</taxon>
        <taxon>Ascomycota</taxon>
        <taxon>Pezizomycotina</taxon>
        <taxon>Leotiomycetes</taxon>
        <taxon>Helotiales</taxon>
        <taxon>Amorphothecaceae</taxon>
        <taxon>Amorphotheca</taxon>
    </lineage>
</organism>
<dbReference type="InParanoid" id="A0A2T3B9Z2"/>
<keyword evidence="1" id="KW-1133">Transmembrane helix</keyword>
<proteinExistence type="predicted"/>
<keyword evidence="3" id="KW-1185">Reference proteome</keyword>
<evidence type="ECO:0000313" key="2">
    <source>
        <dbReference type="EMBL" id="PSS25145.1"/>
    </source>
</evidence>
<gene>
    <name evidence="2" type="ORF">M430DRAFT_32958</name>
</gene>
<evidence type="ECO:0000256" key="1">
    <source>
        <dbReference type="SAM" id="Phobius"/>
    </source>
</evidence>
<protein>
    <submittedName>
        <fullName evidence="2">Uncharacterized protein</fullName>
    </submittedName>
</protein>
<dbReference type="RefSeq" id="XP_024723744.1">
    <property type="nucleotide sequence ID" value="XM_024866266.1"/>
</dbReference>
<evidence type="ECO:0000313" key="3">
    <source>
        <dbReference type="Proteomes" id="UP000241818"/>
    </source>
</evidence>